<dbReference type="AlphaFoldDB" id="A0A9P7QBT1"/>
<evidence type="ECO:0000313" key="1">
    <source>
        <dbReference type="EMBL" id="KAG6285698.1"/>
    </source>
</evidence>
<proteinExistence type="predicted"/>
<organism evidence="1 2">
    <name type="scientific">Claviceps aff. purpurea</name>
    <dbReference type="NCBI Taxonomy" id="1967640"/>
    <lineage>
        <taxon>Eukaryota</taxon>
        <taxon>Fungi</taxon>
        <taxon>Dikarya</taxon>
        <taxon>Ascomycota</taxon>
        <taxon>Pezizomycotina</taxon>
        <taxon>Sordariomycetes</taxon>
        <taxon>Hypocreomycetidae</taxon>
        <taxon>Hypocreales</taxon>
        <taxon>Clavicipitaceae</taxon>
        <taxon>Claviceps</taxon>
    </lineage>
</organism>
<dbReference type="Proteomes" id="UP000707071">
    <property type="component" value="Unassembled WGS sequence"/>
</dbReference>
<evidence type="ECO:0000313" key="2">
    <source>
        <dbReference type="Proteomes" id="UP000707071"/>
    </source>
</evidence>
<protein>
    <submittedName>
        <fullName evidence="1">Uncharacterized protein</fullName>
    </submittedName>
</protein>
<comment type="caution">
    <text evidence="1">The sequence shown here is derived from an EMBL/GenBank/DDBJ whole genome shotgun (WGS) entry which is preliminary data.</text>
</comment>
<sequence length="115" mass="11987">MGMGAMAHGEILGTMKFSAVTTFLVAALPTVLATDYTFTCTRNMFRADGGTDAEASEYFTKLYTKVCIDSFKCEHSYQPALGAGGALVNGGCVKCPSNLSPNAFGDCLLAPIPGS</sequence>
<keyword evidence="2" id="KW-1185">Reference proteome</keyword>
<name>A0A9P7QBT1_9HYPO</name>
<accession>A0A9P7QBT1</accession>
<gene>
    <name evidence="1" type="ORF">E4U09_007109</name>
</gene>
<reference evidence="1 2" key="1">
    <citation type="journal article" date="2020" name="bioRxiv">
        <title>Whole genome comparisons of ergot fungi reveals the divergence and evolution of species within the genus Claviceps are the result of varying mechanisms driving genome evolution and host range expansion.</title>
        <authorList>
            <person name="Wyka S.A."/>
            <person name="Mondo S.J."/>
            <person name="Liu M."/>
            <person name="Dettman J."/>
            <person name="Nalam V."/>
            <person name="Broders K.D."/>
        </authorList>
    </citation>
    <scope>NUCLEOTIDE SEQUENCE [LARGE SCALE GENOMIC DNA]</scope>
    <source>
        <strain evidence="1 2">Clav52</strain>
    </source>
</reference>
<dbReference type="EMBL" id="SRRH01000699">
    <property type="protein sequence ID" value="KAG6285698.1"/>
    <property type="molecule type" value="Genomic_DNA"/>
</dbReference>